<dbReference type="SUPFAM" id="SSF48498">
    <property type="entry name" value="Tetracyclin repressor-like, C-terminal domain"/>
    <property type="match status" value="1"/>
</dbReference>
<dbReference type="PANTHER" id="PTHR30055:SF226">
    <property type="entry name" value="HTH-TYPE TRANSCRIPTIONAL REGULATOR PKSA"/>
    <property type="match status" value="1"/>
</dbReference>
<dbReference type="PRINTS" id="PR00455">
    <property type="entry name" value="HTHTETR"/>
</dbReference>
<dbReference type="Gene3D" id="1.10.10.60">
    <property type="entry name" value="Homeodomain-like"/>
    <property type="match status" value="1"/>
</dbReference>
<feature type="DNA-binding region" description="H-T-H motif" evidence="2">
    <location>
        <begin position="37"/>
        <end position="56"/>
    </location>
</feature>
<name>A0ABY5PHC0_9ACTN</name>
<dbReference type="Pfam" id="PF00440">
    <property type="entry name" value="TetR_N"/>
    <property type="match status" value="1"/>
</dbReference>
<dbReference type="RefSeq" id="WP_353864568.1">
    <property type="nucleotide sequence ID" value="NZ_CP088295.1"/>
</dbReference>
<keyword evidence="1 2" id="KW-0238">DNA-binding</keyword>
<dbReference type="Proteomes" id="UP001058860">
    <property type="component" value="Chromosome"/>
</dbReference>
<accession>A0ABY5PHC0</accession>
<keyword evidence="5" id="KW-1185">Reference proteome</keyword>
<dbReference type="InterPro" id="IPR001647">
    <property type="entry name" value="HTH_TetR"/>
</dbReference>
<sequence>MSTPTSSRAERMRLQLREEIVQTAAEVFAERGYHRTGIADIAQRLGVGNSSIYAHFAGKRALFDVVIDDAMSGVMSLLTAENAPAAADTFEDYQEQVRRIASGFTVALRDDPAVLRLLRALLVEAGGVDEELAGKASAFTDAATQVTAAYLGHGRSRGYLRADLDVEATARVVNAMIFSVALEETRREATPEETQRIVDATLALYFGGVAA</sequence>
<dbReference type="InterPro" id="IPR036271">
    <property type="entry name" value="Tet_transcr_reg_TetR-rel_C_sf"/>
</dbReference>
<proteinExistence type="predicted"/>
<feature type="domain" description="HTH tetR-type" evidence="3">
    <location>
        <begin position="14"/>
        <end position="74"/>
    </location>
</feature>
<dbReference type="InterPro" id="IPR009057">
    <property type="entry name" value="Homeodomain-like_sf"/>
</dbReference>
<dbReference type="InterPro" id="IPR050109">
    <property type="entry name" value="HTH-type_TetR-like_transc_reg"/>
</dbReference>
<evidence type="ECO:0000256" key="1">
    <source>
        <dbReference type="ARBA" id="ARBA00023125"/>
    </source>
</evidence>
<evidence type="ECO:0000313" key="4">
    <source>
        <dbReference type="EMBL" id="UUY04074.1"/>
    </source>
</evidence>
<reference evidence="5" key="1">
    <citation type="submission" date="2021-11" db="EMBL/GenBank/DDBJ databases">
        <title>Cultivation dependent microbiological survey of springs from the worlds oldest radium mine currently devoted to the extraction of radon-saturated water.</title>
        <authorList>
            <person name="Kapinusova G."/>
            <person name="Smrhova T."/>
            <person name="Strejcek M."/>
            <person name="Suman J."/>
            <person name="Jani K."/>
            <person name="Pajer P."/>
            <person name="Uhlik O."/>
        </authorList>
    </citation>
    <scope>NUCLEOTIDE SEQUENCE [LARGE SCALE GENOMIC DNA]</scope>
    <source>
        <strain evidence="5">J379</strain>
    </source>
</reference>
<evidence type="ECO:0000313" key="5">
    <source>
        <dbReference type="Proteomes" id="UP001058860"/>
    </source>
</evidence>
<evidence type="ECO:0000259" key="3">
    <source>
        <dbReference type="PROSITE" id="PS50977"/>
    </source>
</evidence>
<organism evidence="4 5">
    <name type="scientific">Svornostia abyssi</name>
    <dbReference type="NCBI Taxonomy" id="2898438"/>
    <lineage>
        <taxon>Bacteria</taxon>
        <taxon>Bacillati</taxon>
        <taxon>Actinomycetota</taxon>
        <taxon>Thermoleophilia</taxon>
        <taxon>Solirubrobacterales</taxon>
        <taxon>Baekduiaceae</taxon>
        <taxon>Svornostia</taxon>
    </lineage>
</organism>
<dbReference type="PROSITE" id="PS50977">
    <property type="entry name" value="HTH_TETR_2"/>
    <property type="match status" value="1"/>
</dbReference>
<evidence type="ECO:0000256" key="2">
    <source>
        <dbReference type="PROSITE-ProRule" id="PRU00335"/>
    </source>
</evidence>
<dbReference type="SUPFAM" id="SSF46689">
    <property type="entry name" value="Homeodomain-like"/>
    <property type="match status" value="1"/>
</dbReference>
<gene>
    <name evidence="4" type="ORF">LRS13_00670</name>
</gene>
<dbReference type="EMBL" id="CP088295">
    <property type="protein sequence ID" value="UUY04074.1"/>
    <property type="molecule type" value="Genomic_DNA"/>
</dbReference>
<dbReference type="Gene3D" id="1.10.357.10">
    <property type="entry name" value="Tetracycline Repressor, domain 2"/>
    <property type="match status" value="1"/>
</dbReference>
<protein>
    <submittedName>
        <fullName evidence="4">TetR/AcrR family transcriptional regulator</fullName>
    </submittedName>
</protein>
<dbReference type="PANTHER" id="PTHR30055">
    <property type="entry name" value="HTH-TYPE TRANSCRIPTIONAL REGULATOR RUTR"/>
    <property type="match status" value="1"/>
</dbReference>